<gene>
    <name evidence="1" type="ORF">H2199_007100</name>
</gene>
<proteinExistence type="predicted"/>
<evidence type="ECO:0000313" key="2">
    <source>
        <dbReference type="Proteomes" id="UP001172680"/>
    </source>
</evidence>
<name>A0ACC2YSQ3_9PEZI</name>
<keyword evidence="2" id="KW-1185">Reference proteome</keyword>
<protein>
    <submittedName>
        <fullName evidence="1">Uncharacterized protein</fullName>
    </submittedName>
</protein>
<comment type="caution">
    <text evidence="1">The sequence shown here is derived from an EMBL/GenBank/DDBJ whole genome shotgun (WGS) entry which is preliminary data.</text>
</comment>
<dbReference type="EMBL" id="JAPDRP010000021">
    <property type="protein sequence ID" value="KAJ9638412.1"/>
    <property type="molecule type" value="Genomic_DNA"/>
</dbReference>
<dbReference type="Proteomes" id="UP001172680">
    <property type="component" value="Unassembled WGS sequence"/>
</dbReference>
<accession>A0ACC2YSQ3</accession>
<sequence length="342" mass="39047">MSFQPVIRKKVNLVCGQLSRCMDRSEVLDLVNVWSAFAGDVITEYAFGFCYNHLESPGCKENFHAAFMAVSEFGHVALQFPWIHPVLNMLPDSINERMNPPLSIILKLQRVRQFIERVESTQLITSLKDLRTIILRIASEKGQAYKQQSHPTIFHEVLRSDLPPQEKALRRLGDEAQTIIGAGLETTAWALSTACFHIINQPRVYEKLRDELCKAIPDPSAPADWLQLENLPYLKACIREGIRLSYGVSARNPRLHNKPTIYKDWVIPARTPVSMTIIDVHHDEEFLAYAELGLALATVFRRFSFDLYETDITDVELAHDFFLPSQKLDSKGVRVKVKPFDN</sequence>
<reference evidence="1" key="1">
    <citation type="submission" date="2022-10" db="EMBL/GenBank/DDBJ databases">
        <title>Culturing micro-colonial fungi from biological soil crusts in the Mojave desert and describing Neophaeococcomyces mojavensis, and introducing the new genera and species Taxawa tesnikishii.</title>
        <authorList>
            <person name="Kurbessoian T."/>
            <person name="Stajich J.E."/>
        </authorList>
    </citation>
    <scope>NUCLEOTIDE SEQUENCE</scope>
    <source>
        <strain evidence="1">JES_115</strain>
    </source>
</reference>
<organism evidence="1 2">
    <name type="scientific">Coniosporium tulheliwenetii</name>
    <dbReference type="NCBI Taxonomy" id="3383036"/>
    <lineage>
        <taxon>Eukaryota</taxon>
        <taxon>Fungi</taxon>
        <taxon>Dikarya</taxon>
        <taxon>Ascomycota</taxon>
        <taxon>Pezizomycotina</taxon>
        <taxon>Dothideomycetes</taxon>
        <taxon>Dothideomycetes incertae sedis</taxon>
        <taxon>Coniosporium</taxon>
    </lineage>
</organism>
<evidence type="ECO:0000313" key="1">
    <source>
        <dbReference type="EMBL" id="KAJ9638412.1"/>
    </source>
</evidence>